<evidence type="ECO:0008006" key="3">
    <source>
        <dbReference type="Google" id="ProtNLM"/>
    </source>
</evidence>
<dbReference type="AlphaFoldDB" id="A0A1G6L5Y3"/>
<evidence type="ECO:0000313" key="2">
    <source>
        <dbReference type="Proteomes" id="UP000198943"/>
    </source>
</evidence>
<dbReference type="PROSITE" id="PS51343">
    <property type="entry name" value="PII_GLNB_DOM"/>
    <property type="match status" value="1"/>
</dbReference>
<dbReference type="SMART" id="SM00938">
    <property type="entry name" value="P-II"/>
    <property type="match status" value="1"/>
</dbReference>
<protein>
    <recommendedName>
        <fullName evidence="3">Nitrogen regulatory protein P-II family</fullName>
    </recommendedName>
</protein>
<dbReference type="InterPro" id="IPR015867">
    <property type="entry name" value="N-reg_PII/ATP_PRibTrfase_C"/>
</dbReference>
<gene>
    <name evidence="1" type="ORF">SAMN04487864_10672</name>
</gene>
<dbReference type="RefSeq" id="WP_093730152.1">
    <property type="nucleotide sequence ID" value="NZ_FMYW01000006.1"/>
</dbReference>
<dbReference type="EMBL" id="FMYW01000006">
    <property type="protein sequence ID" value="SDC38523.1"/>
    <property type="molecule type" value="Genomic_DNA"/>
</dbReference>
<dbReference type="GO" id="GO:0030234">
    <property type="term" value="F:enzyme regulator activity"/>
    <property type="evidence" value="ECO:0007669"/>
    <property type="project" value="InterPro"/>
</dbReference>
<dbReference type="OrthoDB" id="9803021at2"/>
<accession>A0A1G6L5Y3</accession>
<sequence length="228" mass="24931">MSELYFMMTITSRDMLPKFLEAFDKNNLPIGFVSLGYGTAKDDILDMLGLVRSEKAVGMTVITGAGWEEAKWYLRKKMYIDVPDTGISFIIPMSSIGGKRELAFLTARQNYRKGEESVMKDTTMELLVVVSNQGHNDLVMDAARGAGAYGGTVIHARGTGMNQAELFFGVSLASEKDLTFIVTKKNQRNAIMSAIMKDAGMETPAQSIVFSLPVTDAVGLNTGDEDTK</sequence>
<dbReference type="Pfam" id="PF00543">
    <property type="entry name" value="P-II"/>
    <property type="match status" value="1"/>
</dbReference>
<dbReference type="InterPro" id="IPR002187">
    <property type="entry name" value="N-reg_PII"/>
</dbReference>
<dbReference type="GO" id="GO:0006808">
    <property type="term" value="P:regulation of nitrogen utilization"/>
    <property type="evidence" value="ECO:0007669"/>
    <property type="project" value="InterPro"/>
</dbReference>
<dbReference type="SUPFAM" id="SSF54913">
    <property type="entry name" value="GlnB-like"/>
    <property type="match status" value="1"/>
</dbReference>
<reference evidence="2" key="1">
    <citation type="submission" date="2016-10" db="EMBL/GenBank/DDBJ databases">
        <authorList>
            <person name="Varghese N."/>
            <person name="Submissions S."/>
        </authorList>
    </citation>
    <scope>NUCLEOTIDE SEQUENCE [LARGE SCALE GENOMIC DNA]</scope>
    <source>
        <strain evidence="2">DSM 11005</strain>
    </source>
</reference>
<proteinExistence type="predicted"/>
<name>A0A1G6L5Y3_9FIRM</name>
<keyword evidence="2" id="KW-1185">Reference proteome</keyword>
<dbReference type="Proteomes" id="UP000198943">
    <property type="component" value="Unassembled WGS sequence"/>
</dbReference>
<evidence type="ECO:0000313" key="1">
    <source>
        <dbReference type="EMBL" id="SDC38523.1"/>
    </source>
</evidence>
<dbReference type="InterPro" id="IPR011322">
    <property type="entry name" value="N-reg_PII-like_a/b"/>
</dbReference>
<organism evidence="1 2">
    <name type="scientific">Succiniclasticum ruminis</name>
    <dbReference type="NCBI Taxonomy" id="40841"/>
    <lineage>
        <taxon>Bacteria</taxon>
        <taxon>Bacillati</taxon>
        <taxon>Bacillota</taxon>
        <taxon>Negativicutes</taxon>
        <taxon>Acidaminococcales</taxon>
        <taxon>Acidaminococcaceae</taxon>
        <taxon>Succiniclasticum</taxon>
    </lineage>
</organism>
<dbReference type="Gene3D" id="3.30.70.120">
    <property type="match status" value="1"/>
</dbReference>